<organism evidence="9">
    <name type="scientific">Thermosporothrix sp. COM3</name>
    <dbReference type="NCBI Taxonomy" id="2490863"/>
    <lineage>
        <taxon>Bacteria</taxon>
        <taxon>Bacillati</taxon>
        <taxon>Chloroflexota</taxon>
        <taxon>Ktedonobacteria</taxon>
        <taxon>Ktedonobacterales</taxon>
        <taxon>Thermosporotrichaceae</taxon>
        <taxon>Thermosporothrix</taxon>
    </lineage>
</organism>
<evidence type="ECO:0000256" key="7">
    <source>
        <dbReference type="SAM" id="Phobius"/>
    </source>
</evidence>
<evidence type="ECO:0000259" key="8">
    <source>
        <dbReference type="PROSITE" id="PS50850"/>
    </source>
</evidence>
<dbReference type="InterPro" id="IPR020846">
    <property type="entry name" value="MFS_dom"/>
</dbReference>
<feature type="transmembrane region" description="Helical" evidence="7">
    <location>
        <begin position="201"/>
        <end position="219"/>
    </location>
</feature>
<evidence type="ECO:0000256" key="6">
    <source>
        <dbReference type="ARBA" id="ARBA00023136"/>
    </source>
</evidence>
<feature type="transmembrane region" description="Helical" evidence="7">
    <location>
        <begin position="349"/>
        <end position="369"/>
    </location>
</feature>
<evidence type="ECO:0000313" key="9">
    <source>
        <dbReference type="EMBL" id="BBH88570.1"/>
    </source>
</evidence>
<keyword evidence="6 7" id="KW-0472">Membrane</keyword>
<dbReference type="AlphaFoldDB" id="A0A455SLT3"/>
<dbReference type="GO" id="GO:0022857">
    <property type="term" value="F:transmembrane transporter activity"/>
    <property type="evidence" value="ECO:0007669"/>
    <property type="project" value="InterPro"/>
</dbReference>
<feature type="transmembrane region" description="Helical" evidence="7">
    <location>
        <begin position="257"/>
        <end position="282"/>
    </location>
</feature>
<keyword evidence="5 7" id="KW-1133">Transmembrane helix</keyword>
<sequence>MTTISTKEEELQEQDLARIEAKVEKATKGFLRTFAALKHRNYRLFFTGQMISQIGTWMQTTGQAWLVLTLTHSAWALGVIGALQFLPVMIFSLFGGVLADKLPKRTVLVFTQTAAMLQAALLWTLVITGTVQLWHLFIFATLLGLTNSLDMPTRQAFVAEMVGREDLPNAVALNSSLVNMARVVGPGIGGLLIAWLGNAPLFLLNAISFIPVILGLLLIDARKLHTHNLSNHPKYGRKVSTFQSLAEGFRYIGKTPIILLVILVLGSISLFGINFNILIPIFATDVLRGGPESYGFLSAAYGIGSLIGALLLASRSTRSPVAQWLLLGMGFSTLEIMFAFSHWYWLSLILIAFVGLTQVSFTATANTTLQTVSPDHLRGRIMSVYMLVFAGSTPIGNLLMGGLANTIGASLGLAVGALLCLISAFIGWALRAPAEKNIEQVLYAKR</sequence>
<proteinExistence type="predicted"/>
<dbReference type="SUPFAM" id="SSF103473">
    <property type="entry name" value="MFS general substrate transporter"/>
    <property type="match status" value="1"/>
</dbReference>
<dbReference type="CDD" id="cd06173">
    <property type="entry name" value="MFS_MefA_like"/>
    <property type="match status" value="1"/>
</dbReference>
<feature type="transmembrane region" description="Helical" evidence="7">
    <location>
        <begin position="381"/>
        <end position="400"/>
    </location>
</feature>
<gene>
    <name evidence="9" type="ORF">KTC_33210</name>
</gene>
<feature type="domain" description="Major facilitator superfamily (MFS) profile" evidence="8">
    <location>
        <begin position="41"/>
        <end position="435"/>
    </location>
</feature>
<dbReference type="PANTHER" id="PTHR23513">
    <property type="entry name" value="INTEGRAL MEMBRANE EFFLUX PROTEIN-RELATED"/>
    <property type="match status" value="1"/>
</dbReference>
<accession>A0A455SLT3</accession>
<evidence type="ECO:0000256" key="1">
    <source>
        <dbReference type="ARBA" id="ARBA00004651"/>
    </source>
</evidence>
<evidence type="ECO:0000256" key="5">
    <source>
        <dbReference type="ARBA" id="ARBA00022989"/>
    </source>
</evidence>
<reference evidence="9" key="1">
    <citation type="submission" date="2018-12" db="EMBL/GenBank/DDBJ databases">
        <title>Novel natural products biosynthetic potential of the class Ktedonobacteria.</title>
        <authorList>
            <person name="Zheng Y."/>
            <person name="Saitou A."/>
            <person name="Wang C.M."/>
            <person name="Toyoda A."/>
            <person name="Minakuchi Y."/>
            <person name="Sekiguchi Y."/>
            <person name="Ueda K."/>
            <person name="Takano H."/>
            <person name="Sakai Y."/>
            <person name="Yokota A."/>
            <person name="Yabe S."/>
        </authorList>
    </citation>
    <scope>NUCLEOTIDE SEQUENCE</scope>
    <source>
        <strain evidence="9">COM3</strain>
    </source>
</reference>
<keyword evidence="2" id="KW-0813">Transport</keyword>
<keyword evidence="4 7" id="KW-0812">Transmembrane</keyword>
<dbReference type="InterPro" id="IPR036259">
    <property type="entry name" value="MFS_trans_sf"/>
</dbReference>
<keyword evidence="3" id="KW-1003">Cell membrane</keyword>
<dbReference type="PROSITE" id="PS50850">
    <property type="entry name" value="MFS"/>
    <property type="match status" value="1"/>
</dbReference>
<evidence type="ECO:0000256" key="3">
    <source>
        <dbReference type="ARBA" id="ARBA00022475"/>
    </source>
</evidence>
<protein>
    <submittedName>
        <fullName evidence="9">MFS transporter</fullName>
    </submittedName>
</protein>
<evidence type="ECO:0000256" key="2">
    <source>
        <dbReference type="ARBA" id="ARBA00022448"/>
    </source>
</evidence>
<evidence type="ECO:0000256" key="4">
    <source>
        <dbReference type="ARBA" id="ARBA00022692"/>
    </source>
</evidence>
<dbReference type="Gene3D" id="1.20.1250.20">
    <property type="entry name" value="MFS general substrate transporter like domains"/>
    <property type="match status" value="1"/>
</dbReference>
<dbReference type="EMBL" id="AP019376">
    <property type="protein sequence ID" value="BBH88570.1"/>
    <property type="molecule type" value="Genomic_DNA"/>
</dbReference>
<name>A0A455SLT3_9CHLR</name>
<feature type="transmembrane region" description="Helical" evidence="7">
    <location>
        <begin position="324"/>
        <end position="343"/>
    </location>
</feature>
<feature type="transmembrane region" description="Helical" evidence="7">
    <location>
        <begin position="75"/>
        <end position="99"/>
    </location>
</feature>
<feature type="transmembrane region" description="Helical" evidence="7">
    <location>
        <begin position="406"/>
        <end position="430"/>
    </location>
</feature>
<dbReference type="PANTHER" id="PTHR23513:SF11">
    <property type="entry name" value="STAPHYLOFERRIN A TRANSPORTER"/>
    <property type="match status" value="1"/>
</dbReference>
<feature type="transmembrane region" description="Helical" evidence="7">
    <location>
        <begin position="294"/>
        <end position="312"/>
    </location>
</feature>
<dbReference type="InterPro" id="IPR010290">
    <property type="entry name" value="TM_effector"/>
</dbReference>
<dbReference type="GO" id="GO:0005886">
    <property type="term" value="C:plasma membrane"/>
    <property type="evidence" value="ECO:0007669"/>
    <property type="project" value="UniProtKB-SubCell"/>
</dbReference>
<comment type="subcellular location">
    <subcellularLocation>
        <location evidence="1">Cell membrane</location>
        <topology evidence="1">Multi-pass membrane protein</topology>
    </subcellularLocation>
</comment>
<dbReference type="Pfam" id="PF05977">
    <property type="entry name" value="MFS_3"/>
    <property type="match status" value="1"/>
</dbReference>